<dbReference type="GO" id="GO:0008745">
    <property type="term" value="F:N-acetylmuramoyl-L-alanine amidase activity"/>
    <property type="evidence" value="ECO:0007669"/>
    <property type="project" value="UniProtKB-EC"/>
</dbReference>
<dbReference type="EC" id="3.5.1.28" evidence="4"/>
<dbReference type="Proteomes" id="UP000523007">
    <property type="component" value="Unassembled WGS sequence"/>
</dbReference>
<evidence type="ECO:0000256" key="1">
    <source>
        <dbReference type="ARBA" id="ARBA00022801"/>
    </source>
</evidence>
<evidence type="ECO:0000313" key="5">
    <source>
        <dbReference type="Proteomes" id="UP000523007"/>
    </source>
</evidence>
<dbReference type="SMART" id="SM00646">
    <property type="entry name" value="Ami_3"/>
    <property type="match status" value="1"/>
</dbReference>
<dbReference type="Gene3D" id="3.40.630.40">
    <property type="entry name" value="Zn-dependent exopeptidases"/>
    <property type="match status" value="1"/>
</dbReference>
<evidence type="ECO:0000313" key="4">
    <source>
        <dbReference type="EMBL" id="MBB4934195.1"/>
    </source>
</evidence>
<dbReference type="PANTHER" id="PTHR30404">
    <property type="entry name" value="N-ACETYLMURAMOYL-L-ALANINE AMIDASE"/>
    <property type="match status" value="1"/>
</dbReference>
<feature type="domain" description="MurNAc-LAA" evidence="3">
    <location>
        <begin position="156"/>
        <end position="280"/>
    </location>
</feature>
<dbReference type="GO" id="GO:0009253">
    <property type="term" value="P:peptidoglycan catabolic process"/>
    <property type="evidence" value="ECO:0007669"/>
    <property type="project" value="InterPro"/>
</dbReference>
<proteinExistence type="predicted"/>
<dbReference type="EMBL" id="JACHJT010000001">
    <property type="protein sequence ID" value="MBB4934195.1"/>
    <property type="molecule type" value="Genomic_DNA"/>
</dbReference>
<dbReference type="InterPro" id="IPR002508">
    <property type="entry name" value="MurNAc-LAA_cat"/>
</dbReference>
<evidence type="ECO:0000256" key="2">
    <source>
        <dbReference type="SAM" id="MobiDB-lite"/>
    </source>
</evidence>
<gene>
    <name evidence="4" type="ORF">F4561_005015</name>
</gene>
<sequence>MTIPRTGRPAPEGAPTSLTRPLTGVLTALLAITALTAAAGCTAISHGDSGADDDVVQSPSAEGDEGPLSGQTIVIDPGHNGGNADAAGEINESVPAGPNKKACDTVGATSADGYPEHEFTWEFARDLRTALEADGATVILTRPDNEGVGPCINERAEIGNDADADAAISIHADGADSEGRGFHVIAPGEVEGYTEDIVEPSRRLAEDVRAEIRDGTDQPYADYIGEEGLDVRTDLGGLNLSAVPKIFLEVGNLGNAEDAELLQDQEWRQQTAEAVAAGKSRFLLGE</sequence>
<evidence type="ECO:0000259" key="3">
    <source>
        <dbReference type="SMART" id="SM00646"/>
    </source>
</evidence>
<dbReference type="RefSeq" id="WP_246437274.1">
    <property type="nucleotide sequence ID" value="NZ_JACHJT010000001.1"/>
</dbReference>
<comment type="caution">
    <text evidence="4">The sequence shown here is derived from an EMBL/GenBank/DDBJ whole genome shotgun (WGS) entry which is preliminary data.</text>
</comment>
<feature type="region of interest" description="Disordered" evidence="2">
    <location>
        <begin position="49"/>
        <end position="103"/>
    </location>
</feature>
<dbReference type="InterPro" id="IPR050695">
    <property type="entry name" value="N-acetylmuramoyl_amidase_3"/>
</dbReference>
<accession>A0A7W7RLI0</accession>
<dbReference type="AlphaFoldDB" id="A0A7W7RLI0"/>
<reference evidence="4 5" key="1">
    <citation type="submission" date="2020-08" db="EMBL/GenBank/DDBJ databases">
        <title>Sequencing the genomes of 1000 actinobacteria strains.</title>
        <authorList>
            <person name="Klenk H.-P."/>
        </authorList>
    </citation>
    <scope>NUCLEOTIDE SEQUENCE [LARGE SCALE GENOMIC DNA]</scope>
    <source>
        <strain evidence="4 5">DSM 102030</strain>
    </source>
</reference>
<organism evidence="4 5">
    <name type="scientific">Lipingzhangella halophila</name>
    <dbReference type="NCBI Taxonomy" id="1783352"/>
    <lineage>
        <taxon>Bacteria</taxon>
        <taxon>Bacillati</taxon>
        <taxon>Actinomycetota</taxon>
        <taxon>Actinomycetes</taxon>
        <taxon>Streptosporangiales</taxon>
        <taxon>Nocardiopsidaceae</taxon>
        <taxon>Lipingzhangella</taxon>
    </lineage>
</organism>
<keyword evidence="1 4" id="KW-0378">Hydrolase</keyword>
<keyword evidence="5" id="KW-1185">Reference proteome</keyword>
<name>A0A7W7RLI0_9ACTN</name>
<dbReference type="GO" id="GO:0030288">
    <property type="term" value="C:outer membrane-bounded periplasmic space"/>
    <property type="evidence" value="ECO:0007669"/>
    <property type="project" value="TreeGrafter"/>
</dbReference>
<dbReference type="SUPFAM" id="SSF53187">
    <property type="entry name" value="Zn-dependent exopeptidases"/>
    <property type="match status" value="1"/>
</dbReference>
<dbReference type="PANTHER" id="PTHR30404:SF0">
    <property type="entry name" value="N-ACETYLMURAMOYL-L-ALANINE AMIDASE AMIC"/>
    <property type="match status" value="1"/>
</dbReference>
<dbReference type="Pfam" id="PF01520">
    <property type="entry name" value="Amidase_3"/>
    <property type="match status" value="1"/>
</dbReference>
<dbReference type="CDD" id="cd02696">
    <property type="entry name" value="MurNAc-LAA"/>
    <property type="match status" value="1"/>
</dbReference>
<protein>
    <submittedName>
        <fullName evidence="4">N-acetylmuramoyl-L-alanine amidase</fullName>
        <ecNumber evidence="4">3.5.1.28</ecNumber>
    </submittedName>
</protein>